<keyword evidence="1" id="KW-0472">Membrane</keyword>
<feature type="transmembrane region" description="Helical" evidence="1">
    <location>
        <begin position="12"/>
        <end position="34"/>
    </location>
</feature>
<name>A0A3B7MXX6_9BACT</name>
<protein>
    <submittedName>
        <fullName evidence="2">Uncharacterized protein</fullName>
    </submittedName>
</protein>
<dbReference type="EMBL" id="CP032157">
    <property type="protein sequence ID" value="AXY76565.1"/>
    <property type="molecule type" value="Genomic_DNA"/>
</dbReference>
<keyword evidence="3" id="KW-1185">Reference proteome</keyword>
<dbReference type="Proteomes" id="UP000263900">
    <property type="component" value="Chromosome"/>
</dbReference>
<dbReference type="KEGG" id="pseg:D3H65_22320"/>
<accession>A0A3B7MXX6</accession>
<reference evidence="2 3" key="1">
    <citation type="submission" date="2018-09" db="EMBL/GenBank/DDBJ databases">
        <title>Genome sequencing of strain 6GH32-13.</title>
        <authorList>
            <person name="Weon H.-Y."/>
            <person name="Heo J."/>
            <person name="Kwon S.-W."/>
        </authorList>
    </citation>
    <scope>NUCLEOTIDE SEQUENCE [LARGE SCALE GENOMIC DNA]</scope>
    <source>
        <strain evidence="2 3">5GH32-13</strain>
    </source>
</reference>
<keyword evidence="1" id="KW-1133">Transmembrane helix</keyword>
<evidence type="ECO:0000313" key="2">
    <source>
        <dbReference type="EMBL" id="AXY76565.1"/>
    </source>
</evidence>
<keyword evidence="1" id="KW-0812">Transmembrane</keyword>
<organism evidence="2 3">
    <name type="scientific">Paraflavitalea soli</name>
    <dbReference type="NCBI Taxonomy" id="2315862"/>
    <lineage>
        <taxon>Bacteria</taxon>
        <taxon>Pseudomonadati</taxon>
        <taxon>Bacteroidota</taxon>
        <taxon>Chitinophagia</taxon>
        <taxon>Chitinophagales</taxon>
        <taxon>Chitinophagaceae</taxon>
        <taxon>Paraflavitalea</taxon>
    </lineage>
</organism>
<sequence>MQQDSFKALKILHLGITGGLLIFTAAMLFLFQMGKLKPIDPTMERTLQVVAVLCSVALLLIGFNLFKRKMMEARNSTGSGETRMGLYRTACIIWWAMIEAPGLLAVVCFFITGNYAFLALAVFHVLVLLLFMPRKENIIVLLNLNAKEVEQLEGKN</sequence>
<dbReference type="AlphaFoldDB" id="A0A3B7MXX6"/>
<evidence type="ECO:0000256" key="1">
    <source>
        <dbReference type="SAM" id="Phobius"/>
    </source>
</evidence>
<evidence type="ECO:0000313" key="3">
    <source>
        <dbReference type="Proteomes" id="UP000263900"/>
    </source>
</evidence>
<dbReference type="RefSeq" id="WP_119052442.1">
    <property type="nucleotide sequence ID" value="NZ_CP032157.1"/>
</dbReference>
<gene>
    <name evidence="2" type="ORF">D3H65_22320</name>
</gene>
<dbReference type="OrthoDB" id="671593at2"/>
<feature type="transmembrane region" description="Helical" evidence="1">
    <location>
        <begin position="86"/>
        <end position="107"/>
    </location>
</feature>
<feature type="transmembrane region" description="Helical" evidence="1">
    <location>
        <begin position="113"/>
        <end position="132"/>
    </location>
</feature>
<feature type="transmembrane region" description="Helical" evidence="1">
    <location>
        <begin position="46"/>
        <end position="66"/>
    </location>
</feature>
<proteinExistence type="predicted"/>